<evidence type="ECO:0000313" key="1">
    <source>
        <dbReference type="EMBL" id="OCX21395.1"/>
    </source>
</evidence>
<dbReference type="STRING" id="1566387.QV13_06940"/>
<comment type="caution">
    <text evidence="1">The sequence shown here is derived from an EMBL/GenBank/DDBJ whole genome shotgun (WGS) entry which is preliminary data.</text>
</comment>
<reference evidence="1 2" key="1">
    <citation type="submission" date="2016-08" db="EMBL/GenBank/DDBJ databases">
        <title>Whole genome sequence of Mesorhizobium sp. strain UASWS1009 isolated from industrial sewage.</title>
        <authorList>
            <person name="Crovadore J."/>
            <person name="Calmin G."/>
            <person name="Chablais R."/>
            <person name="Cochard B."/>
            <person name="Lefort F."/>
        </authorList>
    </citation>
    <scope>NUCLEOTIDE SEQUENCE [LARGE SCALE GENOMIC DNA]</scope>
    <source>
        <strain evidence="1 2">UASWS1009</strain>
    </source>
</reference>
<name>A0A1C2E373_9HYPH</name>
<evidence type="ECO:0000313" key="2">
    <source>
        <dbReference type="Proteomes" id="UP000094412"/>
    </source>
</evidence>
<proteinExistence type="predicted"/>
<dbReference type="AlphaFoldDB" id="A0A1C2E373"/>
<dbReference type="OrthoDB" id="8086375at2"/>
<dbReference type="Proteomes" id="UP000094412">
    <property type="component" value="Unassembled WGS sequence"/>
</dbReference>
<keyword evidence="2" id="KW-1185">Reference proteome</keyword>
<gene>
    <name evidence="1" type="ORF">QV13_06940</name>
</gene>
<organism evidence="1 2">
    <name type="scientific">Mesorhizobium hungaricum</name>
    <dbReference type="NCBI Taxonomy" id="1566387"/>
    <lineage>
        <taxon>Bacteria</taxon>
        <taxon>Pseudomonadati</taxon>
        <taxon>Pseudomonadota</taxon>
        <taxon>Alphaproteobacteria</taxon>
        <taxon>Hyphomicrobiales</taxon>
        <taxon>Phyllobacteriaceae</taxon>
        <taxon>Mesorhizobium</taxon>
    </lineage>
</organism>
<accession>A0A1C2E373</accession>
<sequence length="74" mass="7572">MSKARILTGMIVLAITVVSGGCGTPKQKTAPCKRPANLTGYAEDTRTECGPMRLVNPDGTAALAAIDSLANQPG</sequence>
<protein>
    <submittedName>
        <fullName evidence="1">Uncharacterized protein</fullName>
    </submittedName>
</protein>
<dbReference type="PROSITE" id="PS51257">
    <property type="entry name" value="PROKAR_LIPOPROTEIN"/>
    <property type="match status" value="1"/>
</dbReference>
<dbReference type="EMBL" id="MDEO01000028">
    <property type="protein sequence ID" value="OCX21395.1"/>
    <property type="molecule type" value="Genomic_DNA"/>
</dbReference>